<keyword evidence="9" id="KW-0966">Cell projection</keyword>
<dbReference type="Proteomes" id="UP000790580">
    <property type="component" value="Unassembled WGS sequence"/>
</dbReference>
<comment type="caution">
    <text evidence="9">The sequence shown here is derived from an EMBL/GenBank/DDBJ whole genome shotgun (WGS) entry which is preliminary data.</text>
</comment>
<keyword evidence="5" id="KW-0805">Transcription regulation</keyword>
<keyword evidence="10" id="KW-1185">Reference proteome</keyword>
<dbReference type="RefSeq" id="WP_088076530.1">
    <property type="nucleotide sequence ID" value="NZ_JAHQCR010000043.1"/>
</dbReference>
<organism evidence="9 10">
    <name type="scientific">Evansella alkalicola</name>
    <dbReference type="NCBI Taxonomy" id="745819"/>
    <lineage>
        <taxon>Bacteria</taxon>
        <taxon>Bacillati</taxon>
        <taxon>Bacillota</taxon>
        <taxon>Bacilli</taxon>
        <taxon>Bacillales</taxon>
        <taxon>Bacillaceae</taxon>
        <taxon>Evansella</taxon>
    </lineage>
</organism>
<evidence type="ECO:0000256" key="3">
    <source>
        <dbReference type="ARBA" id="ARBA00022491"/>
    </source>
</evidence>
<evidence type="ECO:0000256" key="6">
    <source>
        <dbReference type="ARBA" id="ARBA00023163"/>
    </source>
</evidence>
<sequence>MKVNPMHSLNAYQKQQNVGAKKKADVNKKHDQLQISSAAKQMQEMSRITTERQEKVERIKAEIDQGTYKVDAKEVAKKFYEFWD</sequence>
<dbReference type="Pfam" id="PF04316">
    <property type="entry name" value="FlgM"/>
    <property type="match status" value="1"/>
</dbReference>
<dbReference type="InterPro" id="IPR031316">
    <property type="entry name" value="FlgM_C"/>
</dbReference>
<dbReference type="EMBL" id="JAHQCR010000043">
    <property type="protein sequence ID" value="MBU9721731.1"/>
    <property type="molecule type" value="Genomic_DNA"/>
</dbReference>
<dbReference type="InterPro" id="IPR007412">
    <property type="entry name" value="FlgM"/>
</dbReference>
<proteinExistence type="inferred from homology"/>
<name>A0ABS6JT41_9BACI</name>
<comment type="similarity">
    <text evidence="1">Belongs to the FlgM family.</text>
</comment>
<evidence type="ECO:0000259" key="8">
    <source>
        <dbReference type="Pfam" id="PF04316"/>
    </source>
</evidence>
<feature type="compositionally biased region" description="Basic and acidic residues" evidence="7">
    <location>
        <begin position="22"/>
        <end position="31"/>
    </location>
</feature>
<keyword evidence="9" id="KW-0969">Cilium</keyword>
<dbReference type="NCBIfam" id="TIGR03824">
    <property type="entry name" value="FlgM_jcvi"/>
    <property type="match status" value="1"/>
</dbReference>
<dbReference type="InterPro" id="IPR035890">
    <property type="entry name" value="Anti-sigma-28_factor_FlgM_sf"/>
</dbReference>
<evidence type="ECO:0000313" key="9">
    <source>
        <dbReference type="EMBL" id="MBU9721731.1"/>
    </source>
</evidence>
<feature type="region of interest" description="Disordered" evidence="7">
    <location>
        <begin position="1"/>
        <end position="31"/>
    </location>
</feature>
<gene>
    <name evidence="9" type="primary">flgM</name>
    <name evidence="9" type="ORF">KS407_09785</name>
</gene>
<keyword evidence="9" id="KW-0282">Flagellum</keyword>
<accession>A0ABS6JT41</accession>
<protein>
    <recommendedName>
        <fullName evidence="2">Negative regulator of flagellin synthesis</fullName>
    </recommendedName>
</protein>
<evidence type="ECO:0000256" key="1">
    <source>
        <dbReference type="ARBA" id="ARBA00005322"/>
    </source>
</evidence>
<dbReference type="SUPFAM" id="SSF101498">
    <property type="entry name" value="Anti-sigma factor FlgM"/>
    <property type="match status" value="1"/>
</dbReference>
<keyword evidence="6" id="KW-0804">Transcription</keyword>
<feature type="domain" description="Anti-sigma-28 factor FlgM C-terminal" evidence="8">
    <location>
        <begin position="31"/>
        <end position="79"/>
    </location>
</feature>
<keyword evidence="3" id="KW-0678">Repressor</keyword>
<evidence type="ECO:0000313" key="10">
    <source>
        <dbReference type="Proteomes" id="UP000790580"/>
    </source>
</evidence>
<evidence type="ECO:0000256" key="5">
    <source>
        <dbReference type="ARBA" id="ARBA00023015"/>
    </source>
</evidence>
<keyword evidence="4" id="KW-1005">Bacterial flagellum biogenesis</keyword>
<evidence type="ECO:0000256" key="4">
    <source>
        <dbReference type="ARBA" id="ARBA00022795"/>
    </source>
</evidence>
<reference evidence="9 10" key="1">
    <citation type="submission" date="2021-06" db="EMBL/GenBank/DDBJ databases">
        <title>Bacillus sp. RD4P76, an endophyte from a halophyte.</title>
        <authorList>
            <person name="Sun J.-Q."/>
        </authorList>
    </citation>
    <scope>NUCLEOTIDE SEQUENCE [LARGE SCALE GENOMIC DNA]</scope>
    <source>
        <strain evidence="9 10">JCM 17098</strain>
    </source>
</reference>
<evidence type="ECO:0000256" key="2">
    <source>
        <dbReference type="ARBA" id="ARBA00017823"/>
    </source>
</evidence>
<evidence type="ECO:0000256" key="7">
    <source>
        <dbReference type="SAM" id="MobiDB-lite"/>
    </source>
</evidence>